<proteinExistence type="predicted"/>
<reference evidence="1 2" key="1">
    <citation type="submission" date="2018-05" db="EMBL/GenBank/DDBJ databases">
        <title>genome sequencing of Nitrosopumilus sp. NM25.</title>
        <authorList>
            <person name="Mori K."/>
            <person name="Nakagawa T."/>
        </authorList>
    </citation>
    <scope>NUCLEOTIDE SEQUENCE [LARGE SCALE GENOMIC DNA]</scope>
    <source>
        <strain evidence="1 2">NM25</strain>
    </source>
</reference>
<protein>
    <recommendedName>
        <fullName evidence="3">Phage protein</fullName>
    </recommendedName>
</protein>
<sequence length="100" mass="11565">MGIEDKKEIETLMNIVINQIPSYTNMINSEHWDVNLDDCILGMVYHSFVAKSTDYLNNKRTDNKQETNAESTFEMMNLISEVFNDRLADIKQEIISSLNS</sequence>
<dbReference type="EMBL" id="BGKI01000001">
    <property type="protein sequence ID" value="GBH33254.1"/>
    <property type="molecule type" value="Genomic_DNA"/>
</dbReference>
<name>A0A2S2KNV7_9ARCH</name>
<evidence type="ECO:0008006" key="3">
    <source>
        <dbReference type="Google" id="ProtNLM"/>
    </source>
</evidence>
<dbReference type="Proteomes" id="UP000245829">
    <property type="component" value="Unassembled WGS sequence"/>
</dbReference>
<keyword evidence="2" id="KW-1185">Reference proteome</keyword>
<dbReference type="RefSeq" id="WP_109875927.1">
    <property type="nucleotide sequence ID" value="NZ_AP026695.1"/>
</dbReference>
<comment type="caution">
    <text evidence="1">The sequence shown here is derived from an EMBL/GenBank/DDBJ whole genome shotgun (WGS) entry which is preliminary data.</text>
</comment>
<gene>
    <name evidence="1" type="ORF">NZNM25_00450</name>
</gene>
<dbReference type="OrthoDB" id="1315at2157"/>
<organism evidence="1 2">
    <name type="scientific">Nitrosopumilus zosterae</name>
    <dbReference type="NCBI Taxonomy" id="718286"/>
    <lineage>
        <taxon>Archaea</taxon>
        <taxon>Nitrososphaerota</taxon>
        <taxon>Nitrososphaeria</taxon>
        <taxon>Nitrosopumilales</taxon>
        <taxon>Nitrosopumilaceae</taxon>
        <taxon>Nitrosopumilus</taxon>
    </lineage>
</organism>
<evidence type="ECO:0000313" key="2">
    <source>
        <dbReference type="Proteomes" id="UP000245829"/>
    </source>
</evidence>
<dbReference type="AlphaFoldDB" id="A0A2S2KNV7"/>
<dbReference type="GeneID" id="76209374"/>
<accession>A0A2S2KNV7</accession>
<evidence type="ECO:0000313" key="1">
    <source>
        <dbReference type="EMBL" id="GBH33254.1"/>
    </source>
</evidence>